<dbReference type="Proteomes" id="UP000575985">
    <property type="component" value="Unassembled WGS sequence"/>
</dbReference>
<evidence type="ECO:0000256" key="1">
    <source>
        <dbReference type="SAM" id="MobiDB-lite"/>
    </source>
</evidence>
<feature type="region of interest" description="Disordered" evidence="1">
    <location>
        <begin position="197"/>
        <end position="222"/>
    </location>
</feature>
<reference evidence="2 3" key="1">
    <citation type="submission" date="2020-07" db="EMBL/GenBank/DDBJ databases">
        <title>Sequencing the genomes of 1000 actinobacteria strains.</title>
        <authorList>
            <person name="Klenk H.-P."/>
        </authorList>
    </citation>
    <scope>NUCLEOTIDE SEQUENCE [LARGE SCALE GENOMIC DNA]</scope>
    <source>
        <strain evidence="2 3">DSM 45927</strain>
    </source>
</reference>
<dbReference type="Gene3D" id="3.30.530.20">
    <property type="match status" value="1"/>
</dbReference>
<proteinExistence type="predicted"/>
<protein>
    <submittedName>
        <fullName evidence="2">Carbon monoxide dehydrogenase subunit G</fullName>
    </submittedName>
</protein>
<feature type="region of interest" description="Disordered" evidence="1">
    <location>
        <begin position="256"/>
        <end position="279"/>
    </location>
</feature>
<dbReference type="PANTHER" id="PTHR38588">
    <property type="entry name" value="BLL0334 PROTEIN"/>
    <property type="match status" value="1"/>
</dbReference>
<comment type="caution">
    <text evidence="2">The sequence shown here is derived from an EMBL/GenBank/DDBJ whole genome shotgun (WGS) entry which is preliminary data.</text>
</comment>
<dbReference type="Pfam" id="PF06240">
    <property type="entry name" value="COXG"/>
    <property type="match status" value="1"/>
</dbReference>
<feature type="compositionally biased region" description="Low complexity" evidence="1">
    <location>
        <begin position="266"/>
        <end position="279"/>
    </location>
</feature>
<accession>A0A853BSV6</accession>
<name>A0A853BSV6_9ACTN</name>
<gene>
    <name evidence="2" type="ORF">HNR12_003904</name>
</gene>
<dbReference type="PANTHER" id="PTHR38588:SF1">
    <property type="entry name" value="BLL0334 PROTEIN"/>
    <property type="match status" value="1"/>
</dbReference>
<dbReference type="AlphaFoldDB" id="A0A853BSV6"/>
<dbReference type="EMBL" id="JACCFO010000001">
    <property type="protein sequence ID" value="NYI97627.1"/>
    <property type="molecule type" value="Genomic_DNA"/>
</dbReference>
<dbReference type="CDD" id="cd07823">
    <property type="entry name" value="SRPBCC_5"/>
    <property type="match status" value="1"/>
</dbReference>
<dbReference type="SUPFAM" id="SSF55961">
    <property type="entry name" value="Bet v1-like"/>
    <property type="match status" value="1"/>
</dbReference>
<dbReference type="RefSeq" id="WP_179768941.1">
    <property type="nucleotide sequence ID" value="NZ_JACCFO010000001.1"/>
</dbReference>
<evidence type="ECO:0000313" key="2">
    <source>
        <dbReference type="EMBL" id="NYI97627.1"/>
    </source>
</evidence>
<dbReference type="InterPro" id="IPR010419">
    <property type="entry name" value="CO_DH_gsu"/>
</dbReference>
<sequence>MSVRLNDEFTVPVPVERAWEALRDARLVAACLPGAVLDSVEGERATGRLRVRIGSTTVTYRGEAEFGGADPARRRVEVRASGREARGPGTASAAITARLSEAEGGAATRVAVSADLTATGRAAGFGPDVLARVGARLVARFAARIAAELGGGGAEEAAGAGARVDAVVPPQAAMPEEVTAARRHGGARAEARLEHAAAAGGGPGPRDASGPPPAAGGKGGGADTLGPALRRALPVLGALVLLAVVARWLLRRCAGWSGGGGRRSGRPPGQGRPRPHGTV</sequence>
<organism evidence="2 3">
    <name type="scientific">Streptomonospora nanhaiensis</name>
    <dbReference type="NCBI Taxonomy" id="1323731"/>
    <lineage>
        <taxon>Bacteria</taxon>
        <taxon>Bacillati</taxon>
        <taxon>Actinomycetota</taxon>
        <taxon>Actinomycetes</taxon>
        <taxon>Streptosporangiales</taxon>
        <taxon>Nocardiopsidaceae</taxon>
        <taxon>Streptomonospora</taxon>
    </lineage>
</organism>
<evidence type="ECO:0000313" key="3">
    <source>
        <dbReference type="Proteomes" id="UP000575985"/>
    </source>
</evidence>
<keyword evidence="3" id="KW-1185">Reference proteome</keyword>
<dbReference type="InterPro" id="IPR023393">
    <property type="entry name" value="START-like_dom_sf"/>
</dbReference>